<dbReference type="InterPro" id="IPR011009">
    <property type="entry name" value="Kinase-like_dom_sf"/>
</dbReference>
<evidence type="ECO:0000256" key="1">
    <source>
        <dbReference type="SAM" id="MobiDB-lite"/>
    </source>
</evidence>
<organism evidence="3 4">
    <name type="scientific">Massariosphaeria phaeospora</name>
    <dbReference type="NCBI Taxonomy" id="100035"/>
    <lineage>
        <taxon>Eukaryota</taxon>
        <taxon>Fungi</taxon>
        <taxon>Dikarya</taxon>
        <taxon>Ascomycota</taxon>
        <taxon>Pezizomycotina</taxon>
        <taxon>Dothideomycetes</taxon>
        <taxon>Pleosporomycetidae</taxon>
        <taxon>Pleosporales</taxon>
        <taxon>Pleosporales incertae sedis</taxon>
        <taxon>Massariosphaeria</taxon>
    </lineage>
</organism>
<dbReference type="GO" id="GO:0016740">
    <property type="term" value="F:transferase activity"/>
    <property type="evidence" value="ECO:0007669"/>
    <property type="project" value="UniProtKB-KW"/>
</dbReference>
<name>A0A7C8M9P9_9PLEO</name>
<accession>A0A7C8M9P9</accession>
<feature type="domain" description="Aminoglycoside phosphotransferase" evidence="2">
    <location>
        <begin position="114"/>
        <end position="342"/>
    </location>
</feature>
<feature type="region of interest" description="Disordered" evidence="1">
    <location>
        <begin position="357"/>
        <end position="377"/>
    </location>
</feature>
<feature type="compositionally biased region" description="Acidic residues" evidence="1">
    <location>
        <begin position="445"/>
        <end position="463"/>
    </location>
</feature>
<proteinExistence type="predicted"/>
<evidence type="ECO:0000313" key="3">
    <source>
        <dbReference type="EMBL" id="KAF2874700.1"/>
    </source>
</evidence>
<dbReference type="InterPro" id="IPR002575">
    <property type="entry name" value="Aminoglycoside_PTrfase"/>
</dbReference>
<dbReference type="PANTHER" id="PTHR21310:SF56">
    <property type="entry name" value="AMINOGLYCOSIDE PHOSPHOTRANSFERASE DOMAIN-CONTAINING PROTEIN"/>
    <property type="match status" value="1"/>
</dbReference>
<dbReference type="PANTHER" id="PTHR21310">
    <property type="entry name" value="AMINOGLYCOSIDE PHOSPHOTRANSFERASE-RELATED-RELATED"/>
    <property type="match status" value="1"/>
</dbReference>
<sequence length="463" mass="52491">MNANMADREIITDEDNTGAAFTEPDLDDDAVSTTSTIEFEHEPFDTFQEKVLQLCHQDVYPDVPADAIQITRMEGGSYNRVIGITINAPLKTPTIFQRIHQRLLECFGAKIKASKPQEFVIRIPRTEHAWVEHEIAIVRYLKDSGIPVPTIERFDLTKNNAIGERYTIQRLLPGSPAVEAYFDLNTAQQVSFARDLGLALKQMAQYSASVPGTLDPAHAGESSLQPEILRLHCPPRNAFRPVDPNDATLPSEPQTVMDFLSSQFSRQRLYDLSCNREFINPWKQMWPIVAEMDKMGIFDDDRYYLTHMDFFARNMLVEVVDENTSKLSGILDWDEAVFAPAFVNCCPPSWMWDMEGEDEEEELDEAKSNDTPSDPNLQQVKKAFEDAVGGEYLRYAYTPEYRIARAICRLAIAGFHSGDDYNAFEKATAEWNELHPDHAVGGLYDDSDIEDIEDEEPAAEEEA</sequence>
<dbReference type="EMBL" id="JAADJZ010000005">
    <property type="protein sequence ID" value="KAF2874700.1"/>
    <property type="molecule type" value="Genomic_DNA"/>
</dbReference>
<feature type="region of interest" description="Disordered" evidence="1">
    <location>
        <begin position="438"/>
        <end position="463"/>
    </location>
</feature>
<dbReference type="SUPFAM" id="SSF56112">
    <property type="entry name" value="Protein kinase-like (PK-like)"/>
    <property type="match status" value="1"/>
</dbReference>
<keyword evidence="4" id="KW-1185">Reference proteome</keyword>
<dbReference type="OrthoDB" id="10003767at2759"/>
<dbReference type="Pfam" id="PF01636">
    <property type="entry name" value="APH"/>
    <property type="match status" value="1"/>
</dbReference>
<gene>
    <name evidence="3" type="ORF">BDV95DRAFT_563431</name>
</gene>
<comment type="caution">
    <text evidence="3">The sequence shown here is derived from an EMBL/GenBank/DDBJ whole genome shotgun (WGS) entry which is preliminary data.</text>
</comment>
<protein>
    <submittedName>
        <fullName evidence="3">Phosphotransferase enzyme family-domain-containing protein</fullName>
    </submittedName>
</protein>
<evidence type="ECO:0000313" key="4">
    <source>
        <dbReference type="Proteomes" id="UP000481861"/>
    </source>
</evidence>
<evidence type="ECO:0000259" key="2">
    <source>
        <dbReference type="Pfam" id="PF01636"/>
    </source>
</evidence>
<keyword evidence="3" id="KW-0808">Transferase</keyword>
<dbReference type="InterPro" id="IPR051678">
    <property type="entry name" value="AGP_Transferase"/>
</dbReference>
<dbReference type="AlphaFoldDB" id="A0A7C8M9P9"/>
<dbReference type="Proteomes" id="UP000481861">
    <property type="component" value="Unassembled WGS sequence"/>
</dbReference>
<reference evidence="3 4" key="1">
    <citation type="submission" date="2020-01" db="EMBL/GenBank/DDBJ databases">
        <authorList>
            <consortium name="DOE Joint Genome Institute"/>
            <person name="Haridas S."/>
            <person name="Albert R."/>
            <person name="Binder M."/>
            <person name="Bloem J."/>
            <person name="Labutti K."/>
            <person name="Salamov A."/>
            <person name="Andreopoulos B."/>
            <person name="Baker S.E."/>
            <person name="Barry K."/>
            <person name="Bills G."/>
            <person name="Bluhm B.H."/>
            <person name="Cannon C."/>
            <person name="Castanera R."/>
            <person name="Culley D.E."/>
            <person name="Daum C."/>
            <person name="Ezra D."/>
            <person name="Gonzalez J.B."/>
            <person name="Henrissat B."/>
            <person name="Kuo A."/>
            <person name="Liang C."/>
            <person name="Lipzen A."/>
            <person name="Lutzoni F."/>
            <person name="Magnuson J."/>
            <person name="Mondo S."/>
            <person name="Nolan M."/>
            <person name="Ohm R."/>
            <person name="Pangilinan J."/>
            <person name="Park H.-J.H."/>
            <person name="Ramirez L."/>
            <person name="Alfaro M."/>
            <person name="Sun H."/>
            <person name="Tritt A."/>
            <person name="Yoshinaga Y."/>
            <person name="Zwiers L.-H.L."/>
            <person name="Turgeon B.G."/>
            <person name="Goodwin S.B."/>
            <person name="Spatafora J.W."/>
            <person name="Crous P.W."/>
            <person name="Grigoriev I.V."/>
        </authorList>
    </citation>
    <scope>NUCLEOTIDE SEQUENCE [LARGE SCALE GENOMIC DNA]</scope>
    <source>
        <strain evidence="3 4">CBS 611.86</strain>
    </source>
</reference>